<keyword evidence="4" id="KW-0282">Flagellum</keyword>
<dbReference type="GeneID" id="68852229"/>
<keyword evidence="2" id="KW-1133">Transmembrane helix</keyword>
<dbReference type="AlphaFoldDB" id="A0A897NF49"/>
<accession>A0A897NF49</accession>
<evidence type="ECO:0000256" key="1">
    <source>
        <dbReference type="SAM" id="MobiDB-lite"/>
    </source>
</evidence>
<reference evidence="4 5" key="1">
    <citation type="submission" date="2020-11" db="EMBL/GenBank/DDBJ databases">
        <title>Carbohydrate-dependent, anaerobic sulfur respiration: A novel catabolism in halophilic archaea.</title>
        <authorList>
            <person name="Sorokin D.Y."/>
            <person name="Messina E."/>
            <person name="Smedile F."/>
            <person name="La Cono V."/>
            <person name="Hallsworth J.E."/>
            <person name="Yakimov M.M."/>
        </authorList>
    </citation>
    <scope>NUCLEOTIDE SEQUENCE [LARGE SCALE GENOMIC DNA]</scope>
    <source>
        <strain evidence="4 5">HSR12-2</strain>
    </source>
</reference>
<feature type="region of interest" description="Disordered" evidence="1">
    <location>
        <begin position="84"/>
        <end position="106"/>
    </location>
</feature>
<keyword evidence="4" id="KW-0969">Cilium</keyword>
<keyword evidence="4" id="KW-0966">Cell projection</keyword>
<gene>
    <name evidence="4" type="ORF">HSR122_1605</name>
</gene>
<evidence type="ECO:0000259" key="3">
    <source>
        <dbReference type="Pfam" id="PF07790"/>
    </source>
</evidence>
<dbReference type="Pfam" id="PF07790">
    <property type="entry name" value="Pilin_N"/>
    <property type="match status" value="1"/>
</dbReference>
<dbReference type="InterPro" id="IPR012859">
    <property type="entry name" value="Pilin_N_archaeal"/>
</dbReference>
<sequence length="137" mass="14662">MKRRAQSEVVGVVILVGVFALLATIVGVLVIGNVTDQASDEPLVDLSATATAGNLTLAHGGGDALDAADVDVIVRNTSEERRLDLEDFDETQGNDDDRFTAGEKRRHETPFDSGTLRVLVVHEPSNAVIHDETIEIS</sequence>
<organism evidence="4 5">
    <name type="scientific">Halapricum desulfuricans</name>
    <dbReference type="NCBI Taxonomy" id="2841257"/>
    <lineage>
        <taxon>Archaea</taxon>
        <taxon>Methanobacteriati</taxon>
        <taxon>Methanobacteriota</taxon>
        <taxon>Stenosarchaea group</taxon>
        <taxon>Halobacteria</taxon>
        <taxon>Halobacteriales</taxon>
        <taxon>Haloarculaceae</taxon>
        <taxon>Halapricum</taxon>
    </lineage>
</organism>
<dbReference type="RefSeq" id="WP_229108995.1">
    <property type="nucleotide sequence ID" value="NZ_CP064788.1"/>
</dbReference>
<keyword evidence="2" id="KW-0472">Membrane</keyword>
<feature type="domain" description="Archaeal Type IV pilin N-terminal" evidence="3">
    <location>
        <begin position="5"/>
        <end position="78"/>
    </location>
</feature>
<keyword evidence="2" id="KW-0812">Transmembrane</keyword>
<proteinExistence type="predicted"/>
<dbReference type="Proteomes" id="UP000662973">
    <property type="component" value="Chromosome"/>
</dbReference>
<feature type="transmembrane region" description="Helical" evidence="2">
    <location>
        <begin position="12"/>
        <end position="32"/>
    </location>
</feature>
<evidence type="ECO:0000256" key="2">
    <source>
        <dbReference type="SAM" id="Phobius"/>
    </source>
</evidence>
<dbReference type="EMBL" id="CP064788">
    <property type="protein sequence ID" value="QSG08996.1"/>
    <property type="molecule type" value="Genomic_DNA"/>
</dbReference>
<keyword evidence="5" id="KW-1185">Reference proteome</keyword>
<evidence type="ECO:0000313" key="5">
    <source>
        <dbReference type="Proteomes" id="UP000662973"/>
    </source>
</evidence>
<evidence type="ECO:0000313" key="4">
    <source>
        <dbReference type="EMBL" id="QSG08996.1"/>
    </source>
</evidence>
<feature type="compositionally biased region" description="Basic and acidic residues" evidence="1">
    <location>
        <begin position="95"/>
        <end position="106"/>
    </location>
</feature>
<dbReference type="KEGG" id="hds:HSR122_1605"/>
<name>A0A897NF49_9EURY</name>
<protein>
    <submittedName>
        <fullName evidence="4">Pilin/Flagellin, FlaG/FlaF family</fullName>
    </submittedName>
</protein>